<accession>A0A6H1U4M8</accession>
<keyword evidence="1" id="KW-0474">Menaquinone biosynthesis</keyword>
<keyword evidence="2 3" id="KW-0456">Lyase</keyword>
<protein>
    <recommendedName>
        <fullName evidence="3">Putative 2-succinyl-6-hydroxy-2,4-cyclohexadiene-1-carboxylate synthase</fullName>
        <shortName evidence="3">SHCHC synthase</shortName>
        <ecNumber evidence="3">4.2.99.20</ecNumber>
    </recommendedName>
</protein>
<proteinExistence type="inferred from homology"/>
<evidence type="ECO:0000256" key="1">
    <source>
        <dbReference type="ARBA" id="ARBA00022428"/>
    </source>
</evidence>
<dbReference type="InterPro" id="IPR000073">
    <property type="entry name" value="AB_hydrolase_1"/>
</dbReference>
<dbReference type="PANTHER" id="PTHR42916:SF1">
    <property type="entry name" value="PROTEIN PHYLLO, CHLOROPLASTIC"/>
    <property type="match status" value="1"/>
</dbReference>
<comment type="function">
    <text evidence="3">Catalyzes a proton abstraction reaction that results in 2,5-elimination of pyruvate from 2-succinyl-5-enolpyruvyl-6-hydroxy-3-cyclohexene-1-carboxylate (SEPHCHC) and the formation of 2-succinyl-6-hydroxy-2,4-cyclohexadiene-1-carboxylate (SHCHC).</text>
</comment>
<dbReference type="EMBL" id="CP051167">
    <property type="protein sequence ID" value="QIZ73791.1"/>
    <property type="molecule type" value="Genomic_DNA"/>
</dbReference>
<dbReference type="Pfam" id="PF00561">
    <property type="entry name" value="Abhydrolase_1"/>
    <property type="match status" value="1"/>
</dbReference>
<keyword evidence="6" id="KW-1185">Reference proteome</keyword>
<comment type="catalytic activity">
    <reaction evidence="3">
        <text>5-enolpyruvoyl-6-hydroxy-2-succinyl-cyclohex-3-ene-1-carboxylate = (1R,6R)-6-hydroxy-2-succinyl-cyclohexa-2,4-diene-1-carboxylate + pyruvate</text>
        <dbReference type="Rhea" id="RHEA:25597"/>
        <dbReference type="ChEBI" id="CHEBI:15361"/>
        <dbReference type="ChEBI" id="CHEBI:58689"/>
        <dbReference type="ChEBI" id="CHEBI:58818"/>
        <dbReference type="EC" id="4.2.99.20"/>
    </reaction>
</comment>
<reference evidence="5 6" key="1">
    <citation type="submission" date="2020-04" db="EMBL/GenBank/DDBJ databases">
        <authorList>
            <person name="Basu S."/>
            <person name="Maruthanayagam V."/>
            <person name="Chakraborty S."/>
            <person name="Pramanik A."/>
            <person name="Mukherjee J."/>
            <person name="Brink B."/>
        </authorList>
    </citation>
    <scope>NUCLEOTIDE SEQUENCE [LARGE SCALE GENOMIC DNA]</scope>
    <source>
        <strain evidence="5 6">AP17</strain>
    </source>
</reference>
<comment type="subunit">
    <text evidence="3">Monomer.</text>
</comment>
<dbReference type="PANTHER" id="PTHR42916">
    <property type="entry name" value="2-SUCCINYL-5-ENOLPYRUVYL-6-HYDROXY-3-CYCLOHEXENE-1-CARBOXYLATE SYNTHASE"/>
    <property type="match status" value="1"/>
</dbReference>
<evidence type="ECO:0000313" key="5">
    <source>
        <dbReference type="EMBL" id="QIZ73791.1"/>
    </source>
</evidence>
<dbReference type="InterPro" id="IPR022485">
    <property type="entry name" value="SHCHC_synthase_MenH"/>
</dbReference>
<dbReference type="InterPro" id="IPR029058">
    <property type="entry name" value="AB_hydrolase_fold"/>
</dbReference>
<comment type="pathway">
    <text evidence="3">Quinol/quinone metabolism; 1,4-dihydroxy-2-naphthoate biosynthesis; 1,4-dihydroxy-2-naphthoate from chorismate: step 3/7.</text>
</comment>
<dbReference type="HAMAP" id="MF_01660">
    <property type="entry name" value="MenH"/>
    <property type="match status" value="1"/>
</dbReference>
<dbReference type="EC" id="4.2.99.20" evidence="3"/>
<evidence type="ECO:0000256" key="2">
    <source>
        <dbReference type="ARBA" id="ARBA00023239"/>
    </source>
</evidence>
<comment type="similarity">
    <text evidence="3">Belongs to the AB hydrolase superfamily. MenH family.</text>
</comment>
<evidence type="ECO:0000259" key="4">
    <source>
        <dbReference type="Pfam" id="PF00561"/>
    </source>
</evidence>
<comment type="pathway">
    <text evidence="3">Cofactor biosynthesis; phylloquinone biosynthesis.</text>
</comment>
<dbReference type="KEGG" id="oxy:HCG48_16750"/>
<dbReference type="SUPFAM" id="SSF53474">
    <property type="entry name" value="alpha/beta-Hydrolases"/>
    <property type="match status" value="1"/>
</dbReference>
<dbReference type="NCBIfam" id="TIGR03695">
    <property type="entry name" value="menH_SHCHC"/>
    <property type="match status" value="1"/>
</dbReference>
<dbReference type="GO" id="GO:0070205">
    <property type="term" value="F:2-succinyl-6-hydroxy-2,4-cyclohexadiene-1-carboxylate synthase activity"/>
    <property type="evidence" value="ECO:0007669"/>
    <property type="project" value="UniProtKB-UniRule"/>
</dbReference>
<dbReference type="GO" id="GO:0009234">
    <property type="term" value="P:menaquinone biosynthetic process"/>
    <property type="evidence" value="ECO:0007669"/>
    <property type="project" value="UniProtKB-UniRule"/>
</dbReference>
<gene>
    <name evidence="3 5" type="primary">menH</name>
    <name evidence="5" type="ORF">HCG48_16750</name>
</gene>
<sequence>MGNGENFREAIAALGDRFRTIAVDLPGHGQTRVFGGRRHYTIAETARGLVTWLDRLHIQRCFLYGYSMGGRLALYLAVHYPDRFPKVVLESASPGLKTAAERSRRRQRDRALAAQLETVELTSFLTDWYRQPLFASLRSHPDFPRLLAARSRNLPAELATCLRYMGTGNQPSLWPHLANCGASLLLLVGECDDKFVAINREMARSCPVARLAIVPNAGHTVHFENLRDWTTAVVRFLSPEVDALPI</sequence>
<dbReference type="AlphaFoldDB" id="A0A6H1U4M8"/>
<organism evidence="5 6">
    <name type="scientific">Oxynema aestuarii AP17</name>
    <dbReference type="NCBI Taxonomy" id="2064643"/>
    <lineage>
        <taxon>Bacteria</taxon>
        <taxon>Bacillati</taxon>
        <taxon>Cyanobacteriota</taxon>
        <taxon>Cyanophyceae</taxon>
        <taxon>Oscillatoriophycideae</taxon>
        <taxon>Oscillatoriales</taxon>
        <taxon>Oscillatoriaceae</taxon>
        <taxon>Oxynema</taxon>
        <taxon>Oxynema aestuarii</taxon>
    </lineage>
</organism>
<dbReference type="UniPathway" id="UPA01057">
    <property type="reaction ID" value="UER00900"/>
</dbReference>
<dbReference type="Gene3D" id="3.40.50.1820">
    <property type="entry name" value="alpha/beta hydrolase"/>
    <property type="match status" value="1"/>
</dbReference>
<feature type="domain" description="AB hydrolase-1" evidence="4">
    <location>
        <begin position="2"/>
        <end position="225"/>
    </location>
</feature>
<dbReference type="Proteomes" id="UP000500857">
    <property type="component" value="Chromosome"/>
</dbReference>
<name>A0A6H1U4M8_9CYAN</name>
<dbReference type="PRINTS" id="PR00111">
    <property type="entry name" value="ABHYDROLASE"/>
</dbReference>
<dbReference type="GO" id="GO:0042372">
    <property type="term" value="P:phylloquinone biosynthetic process"/>
    <property type="evidence" value="ECO:0007669"/>
    <property type="project" value="UniProtKB-UniRule"/>
</dbReference>
<evidence type="ECO:0000313" key="6">
    <source>
        <dbReference type="Proteomes" id="UP000500857"/>
    </source>
</evidence>
<dbReference type="UniPathway" id="UPA00995"/>
<evidence type="ECO:0000256" key="3">
    <source>
        <dbReference type="HAMAP-Rule" id="MF_01660"/>
    </source>
</evidence>